<accession>A0A7W7EZX6</accession>
<keyword evidence="2" id="KW-1185">Reference proteome</keyword>
<dbReference type="AlphaFoldDB" id="A0A7W7EZX6"/>
<reference evidence="1 2" key="1">
    <citation type="submission" date="2020-08" db="EMBL/GenBank/DDBJ databases">
        <title>Genomic Encyclopedia of Type Strains, Phase IV (KMG-IV): sequencing the most valuable type-strain genomes for metagenomic binning, comparative biology and taxonomic classification.</title>
        <authorList>
            <person name="Goeker M."/>
        </authorList>
    </citation>
    <scope>NUCLEOTIDE SEQUENCE [LARGE SCALE GENOMIC DNA]</scope>
    <source>
        <strain evidence="1 2">DSM 15867</strain>
    </source>
</reference>
<dbReference type="CDD" id="cd19166">
    <property type="entry name" value="HemeO-bac"/>
    <property type="match status" value="1"/>
</dbReference>
<sequence>MTANSIFVQRLRSESGPAHDRVDAAYGAFRLDQRDDYAAFLAAHGRALPAAEAALHAHPDLPPWRERARLLAADLADLGRVMPAPLPFTLADDAAAWGALYVTEGSRLGGTVLARAVAEGWPQRYLGARHLPGEWRTLLAAIETRAGLESAAWRDAALRGAMACFALYERAA</sequence>
<comment type="caution">
    <text evidence="1">The sequence shown here is derived from an EMBL/GenBank/DDBJ whole genome shotgun (WGS) entry which is preliminary data.</text>
</comment>
<dbReference type="Proteomes" id="UP000574769">
    <property type="component" value="Unassembled WGS sequence"/>
</dbReference>
<evidence type="ECO:0000313" key="1">
    <source>
        <dbReference type="EMBL" id="MBB4619579.1"/>
    </source>
</evidence>
<protein>
    <submittedName>
        <fullName evidence="1">Heme oxygenase</fullName>
    </submittedName>
</protein>
<dbReference type="SUPFAM" id="SSF48613">
    <property type="entry name" value="Heme oxygenase-like"/>
    <property type="match status" value="1"/>
</dbReference>
<dbReference type="InterPro" id="IPR016084">
    <property type="entry name" value="Haem_Oase-like_multi-hlx"/>
</dbReference>
<proteinExistence type="predicted"/>
<dbReference type="EMBL" id="JACHNY010000011">
    <property type="protein sequence ID" value="MBB4619579.1"/>
    <property type="molecule type" value="Genomic_DNA"/>
</dbReference>
<organism evidence="1 2">
    <name type="scientific">Sphingomonas abaci</name>
    <dbReference type="NCBI Taxonomy" id="237611"/>
    <lineage>
        <taxon>Bacteria</taxon>
        <taxon>Pseudomonadati</taxon>
        <taxon>Pseudomonadota</taxon>
        <taxon>Alphaproteobacteria</taxon>
        <taxon>Sphingomonadales</taxon>
        <taxon>Sphingomonadaceae</taxon>
        <taxon>Sphingomonas</taxon>
    </lineage>
</organism>
<evidence type="ECO:0000313" key="2">
    <source>
        <dbReference type="Proteomes" id="UP000574769"/>
    </source>
</evidence>
<gene>
    <name evidence="1" type="ORF">GGQ96_003734</name>
</gene>
<dbReference type="RefSeq" id="WP_184116829.1">
    <property type="nucleotide sequence ID" value="NZ_JACHNY010000011.1"/>
</dbReference>
<dbReference type="Gene3D" id="1.20.910.10">
    <property type="entry name" value="Heme oxygenase-like"/>
    <property type="match status" value="1"/>
</dbReference>
<name>A0A7W7EZX6_9SPHN</name>